<evidence type="ECO:0000313" key="3">
    <source>
        <dbReference type="RGD" id="1303081"/>
    </source>
</evidence>
<dbReference type="EMBL" id="CH473979">
    <property type="protein sequence ID" value="EDM07766.1"/>
    <property type="molecule type" value="Genomic_DNA"/>
</dbReference>
<protein>
    <submittedName>
        <fullName evidence="1">Tyro protein tyrosine kinase binding protein, isoform CRA_c</fullName>
    </submittedName>
</protein>
<sequence length="77" mass="8770">MNPPYAHQQPDARIHSFQTLTQQTLPGIRTPAGINIHRVPSGRYLTLYRFCPQIKDEAKTMTELCLTGLRHWVTVGP</sequence>
<feature type="non-terminal residue" evidence="1">
    <location>
        <position position="77"/>
    </location>
</feature>
<dbReference type="RGD" id="1303081">
    <property type="gene designation" value="Tyrobp"/>
</dbReference>
<dbReference type="GO" id="GO:0016301">
    <property type="term" value="F:kinase activity"/>
    <property type="evidence" value="ECO:0007669"/>
    <property type="project" value="UniProtKB-KW"/>
</dbReference>
<evidence type="ECO:0000313" key="1">
    <source>
        <dbReference type="EMBL" id="EDM07766.1"/>
    </source>
</evidence>
<dbReference type="AlphaFoldDB" id="A6J9X0"/>
<dbReference type="Proteomes" id="UP000234681">
    <property type="component" value="Chromosome 1"/>
</dbReference>
<gene>
    <name evidence="1 3" type="primary">Tyrobp</name>
    <name evidence="1" type="ORF">rCG_53838</name>
</gene>
<keyword evidence="1" id="KW-0808">Transferase</keyword>
<proteinExistence type="predicted"/>
<organism evidence="1 2">
    <name type="scientific">Rattus norvegicus</name>
    <name type="common">Rat</name>
    <dbReference type="NCBI Taxonomy" id="10116"/>
    <lineage>
        <taxon>Eukaryota</taxon>
        <taxon>Metazoa</taxon>
        <taxon>Chordata</taxon>
        <taxon>Craniata</taxon>
        <taxon>Vertebrata</taxon>
        <taxon>Euteleostomi</taxon>
        <taxon>Mammalia</taxon>
        <taxon>Eutheria</taxon>
        <taxon>Euarchontoglires</taxon>
        <taxon>Glires</taxon>
        <taxon>Rodentia</taxon>
        <taxon>Myomorpha</taxon>
        <taxon>Muroidea</taxon>
        <taxon>Muridae</taxon>
        <taxon>Murinae</taxon>
        <taxon>Rattus</taxon>
    </lineage>
</organism>
<reference evidence="1 2" key="1">
    <citation type="submission" date="2005-09" db="EMBL/GenBank/DDBJ databases">
        <authorList>
            <person name="Mural R.J."/>
            <person name="Li P.W."/>
            <person name="Adams M.D."/>
            <person name="Amanatides P.G."/>
            <person name="Baden-Tillson H."/>
            <person name="Barnstead M."/>
            <person name="Chin S.H."/>
            <person name="Dew I."/>
            <person name="Evans C.A."/>
            <person name="Ferriera S."/>
            <person name="Flanigan M."/>
            <person name="Fosler C."/>
            <person name="Glodek A."/>
            <person name="Gu Z."/>
            <person name="Holt R.A."/>
            <person name="Jennings D."/>
            <person name="Kraft C.L."/>
            <person name="Lu F."/>
            <person name="Nguyen T."/>
            <person name="Nusskern D.R."/>
            <person name="Pfannkoch C.M."/>
            <person name="Sitter C."/>
            <person name="Sutton G.G."/>
            <person name="Venter J.C."/>
            <person name="Wang Z."/>
            <person name="Woodage T."/>
            <person name="Zheng X.H."/>
            <person name="Zhong F."/>
        </authorList>
    </citation>
    <scope>NUCLEOTIDE SEQUENCE [LARGE SCALE GENOMIC DNA]</scope>
    <source>
        <strain>BN</strain>
        <strain evidence="2">Sprague-Dawley</strain>
    </source>
</reference>
<evidence type="ECO:0000313" key="2">
    <source>
        <dbReference type="Proteomes" id="UP000234681"/>
    </source>
</evidence>
<accession>A6J9X0</accession>
<name>A6J9X0_RAT</name>
<keyword evidence="1" id="KW-0418">Kinase</keyword>